<dbReference type="EMBL" id="CADEPI010000343">
    <property type="protein sequence ID" value="CAB3384240.1"/>
    <property type="molecule type" value="Genomic_DNA"/>
</dbReference>
<sequence>MNCQDWKKSAQFRAKIAQITFGRASPPDTIIGFLHRKKICKFCEPPQNIPLSETMHDHIKNVHESISLINCHNCCERESDHFWIPIVNEDVRKVIQREQLNDVCPSYTPEGTTSLRFVLTNCEFCDTLVFISNTVEISNQNEFDGKPIWICTGCAHNTKLTVENMADVFNCREWKMSEKLRCFIHSLRIDYDLDGVNPGDVLGFVYKRRKCNICQMHLTMHETLDHHFHTHHSSAEKSTHVVCSKGC</sequence>
<organism evidence="2 3">
    <name type="scientific">Cloeon dipterum</name>
    <dbReference type="NCBI Taxonomy" id="197152"/>
    <lineage>
        <taxon>Eukaryota</taxon>
        <taxon>Metazoa</taxon>
        <taxon>Ecdysozoa</taxon>
        <taxon>Arthropoda</taxon>
        <taxon>Hexapoda</taxon>
        <taxon>Insecta</taxon>
        <taxon>Pterygota</taxon>
        <taxon>Palaeoptera</taxon>
        <taxon>Ephemeroptera</taxon>
        <taxon>Pisciforma</taxon>
        <taxon>Baetidae</taxon>
        <taxon>Cloeon</taxon>
    </lineage>
</organism>
<name>A0A8S1DPA6_9INSE</name>
<reference evidence="2 3" key="1">
    <citation type="submission" date="2020-04" db="EMBL/GenBank/DDBJ databases">
        <authorList>
            <person name="Alioto T."/>
            <person name="Alioto T."/>
            <person name="Gomez Garrido J."/>
        </authorList>
    </citation>
    <scope>NUCLEOTIDE SEQUENCE [LARGE SCALE GENOMIC DNA]</scope>
</reference>
<dbReference type="Proteomes" id="UP000494165">
    <property type="component" value="Unassembled WGS sequence"/>
</dbReference>
<feature type="domain" description="C2H2-type" evidence="1">
    <location>
        <begin position="211"/>
        <end position="232"/>
    </location>
</feature>
<gene>
    <name evidence="2" type="ORF">CLODIP_2_CD03181</name>
</gene>
<comment type="caution">
    <text evidence="2">The sequence shown here is derived from an EMBL/GenBank/DDBJ whole genome shotgun (WGS) entry which is preliminary data.</text>
</comment>
<evidence type="ECO:0000313" key="3">
    <source>
        <dbReference type="Proteomes" id="UP000494165"/>
    </source>
</evidence>
<dbReference type="AlphaFoldDB" id="A0A8S1DPA6"/>
<protein>
    <recommendedName>
        <fullName evidence="1">C2H2-type domain-containing protein</fullName>
    </recommendedName>
</protein>
<keyword evidence="3" id="KW-1185">Reference proteome</keyword>
<dbReference type="InterPro" id="IPR013087">
    <property type="entry name" value="Znf_C2H2_type"/>
</dbReference>
<dbReference type="PROSITE" id="PS00028">
    <property type="entry name" value="ZINC_FINGER_C2H2_1"/>
    <property type="match status" value="1"/>
</dbReference>
<accession>A0A8S1DPA6</accession>
<evidence type="ECO:0000259" key="1">
    <source>
        <dbReference type="PROSITE" id="PS00028"/>
    </source>
</evidence>
<proteinExistence type="predicted"/>
<evidence type="ECO:0000313" key="2">
    <source>
        <dbReference type="EMBL" id="CAB3384240.1"/>
    </source>
</evidence>